<evidence type="ECO:0000259" key="2">
    <source>
        <dbReference type="Pfam" id="PF03190"/>
    </source>
</evidence>
<dbReference type="AlphaFoldDB" id="A0A6L5JWM5"/>
<dbReference type="InterPro" id="IPR008928">
    <property type="entry name" value="6-hairpin_glycosidase_sf"/>
</dbReference>
<protein>
    <submittedName>
        <fullName evidence="3">DUF255 domain-containing protein</fullName>
    </submittedName>
</protein>
<dbReference type="EMBL" id="WIXJ01000003">
    <property type="protein sequence ID" value="MQY51431.1"/>
    <property type="molecule type" value="Genomic_DNA"/>
</dbReference>
<feature type="compositionally biased region" description="Low complexity" evidence="1">
    <location>
        <begin position="1"/>
        <end position="24"/>
    </location>
</feature>
<dbReference type="CDD" id="cd02955">
    <property type="entry name" value="SSP411"/>
    <property type="match status" value="1"/>
</dbReference>
<evidence type="ECO:0000256" key="1">
    <source>
        <dbReference type="SAM" id="MobiDB-lite"/>
    </source>
</evidence>
<evidence type="ECO:0000313" key="4">
    <source>
        <dbReference type="Proteomes" id="UP000480275"/>
    </source>
</evidence>
<sequence>MSRPPHAAAAAASPSPASRPANPRLSRETSPYLRQHADNPVDWYPWNAEALALARTTARPILLSIGYSACHWCHVMAHESFADTATAALMNAHFVNIKVDREERPDLDHIYQTAHQLMTGRPGGWPLTLFLTPAGVPIYAGTYFPPRPRHGLPAFADVLTSIANAWQQRREEIEARGRQFCRVLAHTLPDTPTEARDFIDDPLSLAVTDLAHAFDPRWGGFGAAPKFPHASDLDLLLLAGTPAALSMATTTLTRMADGGLFDQLGGGFYRYSVDERWQIPHFEKMLYDNALLLRVYSDAWAVTDDARYREIVVATAEWVMREMQSPSGGYFASLDADAAGEEGAFYVWPAGEIEALLSAEEAAVALPHWGLSGPPNFFEGAAAGCWHLRVATPLHAIADDLGISPQAARQRLDSARDTLRAARARRPAPARDEKILAGWNALMVEAMLHAARVFGRPEWAQSARRAYAFVRQFLWRDRRLYAACDAQGQASAAIDACLDDYAYWLAATLELLQECYSNEDLLFASAVADALVDAFEDRPQSDPSVAPAHAGFFFTRHDHEALILRPKPAHDNATPAGNGVAARALLRLGQLCGETRWQAAAEGVLALFHAPAQHSPAGFASWLMALHEWQRPPSRVVIRGPAAYFAPWRAALNGRYLPAWPCLFIPNGTPNLPPALALPESDHVNAWVCAGVKCLPAISGVAALLEALSKPGKVK</sequence>
<dbReference type="SUPFAM" id="SSF52833">
    <property type="entry name" value="Thioredoxin-like"/>
    <property type="match status" value="1"/>
</dbReference>
<proteinExistence type="predicted"/>
<evidence type="ECO:0000313" key="3">
    <source>
        <dbReference type="EMBL" id="MQY51431.1"/>
    </source>
</evidence>
<dbReference type="SUPFAM" id="SSF48208">
    <property type="entry name" value="Six-hairpin glycosidases"/>
    <property type="match status" value="1"/>
</dbReference>
<organism evidence="3 4">
    <name type="scientific">Rhodocyclus tenuis</name>
    <name type="common">Rhodospirillum tenue</name>
    <dbReference type="NCBI Taxonomy" id="1066"/>
    <lineage>
        <taxon>Bacteria</taxon>
        <taxon>Pseudomonadati</taxon>
        <taxon>Pseudomonadota</taxon>
        <taxon>Betaproteobacteria</taxon>
        <taxon>Rhodocyclales</taxon>
        <taxon>Rhodocyclaceae</taxon>
        <taxon>Rhodocyclus</taxon>
    </lineage>
</organism>
<dbReference type="OrthoDB" id="9762614at2"/>
<feature type="region of interest" description="Disordered" evidence="1">
    <location>
        <begin position="1"/>
        <end position="26"/>
    </location>
</feature>
<dbReference type="Proteomes" id="UP000480275">
    <property type="component" value="Unassembled WGS sequence"/>
</dbReference>
<accession>A0A6L5JWM5</accession>
<dbReference type="InterPro" id="IPR024705">
    <property type="entry name" value="Ssp411"/>
</dbReference>
<dbReference type="PIRSF" id="PIRSF006402">
    <property type="entry name" value="UCP006402_thioredoxin"/>
    <property type="match status" value="1"/>
</dbReference>
<comment type="caution">
    <text evidence="3">The sequence shown here is derived from an EMBL/GenBank/DDBJ whole genome shotgun (WGS) entry which is preliminary data.</text>
</comment>
<dbReference type="InterPro" id="IPR036249">
    <property type="entry name" value="Thioredoxin-like_sf"/>
</dbReference>
<gene>
    <name evidence="3" type="ORF">GHK24_06555</name>
</gene>
<dbReference type="InterPro" id="IPR004879">
    <property type="entry name" value="Ssp411-like_TRX"/>
</dbReference>
<feature type="domain" description="Spermatogenesis-associated protein 20-like TRX" evidence="2">
    <location>
        <begin position="24"/>
        <end position="184"/>
    </location>
</feature>
<dbReference type="GO" id="GO:0005975">
    <property type="term" value="P:carbohydrate metabolic process"/>
    <property type="evidence" value="ECO:0007669"/>
    <property type="project" value="InterPro"/>
</dbReference>
<reference evidence="3 4" key="1">
    <citation type="submission" date="2019-10" db="EMBL/GenBank/DDBJ databases">
        <title>Whole-genome sequence of the purple nonsulfur photosynthetic bacterium Rhodocyclus tenuis.</title>
        <authorList>
            <person name="Kyndt J.A."/>
            <person name="Meyer T.E."/>
        </authorList>
    </citation>
    <scope>NUCLEOTIDE SEQUENCE [LARGE SCALE GENOMIC DNA]</scope>
    <source>
        <strain evidence="3 4">DSM 110</strain>
    </source>
</reference>
<dbReference type="PANTHER" id="PTHR42899:SF1">
    <property type="entry name" value="SPERMATOGENESIS-ASSOCIATED PROTEIN 20"/>
    <property type="match status" value="1"/>
</dbReference>
<dbReference type="InterPro" id="IPR012341">
    <property type="entry name" value="6hp_glycosidase-like_sf"/>
</dbReference>
<dbReference type="Gene3D" id="1.50.10.10">
    <property type="match status" value="1"/>
</dbReference>
<name>A0A6L5JWM5_RHOTE</name>
<dbReference type="Pfam" id="PF03190">
    <property type="entry name" value="Thioredox_DsbH"/>
    <property type="match status" value="1"/>
</dbReference>
<dbReference type="PANTHER" id="PTHR42899">
    <property type="entry name" value="SPERMATOGENESIS-ASSOCIATED PROTEIN 20"/>
    <property type="match status" value="1"/>
</dbReference>
<dbReference type="Gene3D" id="3.40.30.10">
    <property type="entry name" value="Glutaredoxin"/>
    <property type="match status" value="1"/>
</dbReference>